<gene>
    <name evidence="10" type="ORF">ACAOBT_LOCUS11622</name>
</gene>
<dbReference type="PANTHER" id="PTHR12027:SF98">
    <property type="entry name" value="PROTEIN WNT"/>
    <property type="match status" value="1"/>
</dbReference>
<evidence type="ECO:0000256" key="7">
    <source>
        <dbReference type="ARBA" id="ARBA00023157"/>
    </source>
</evidence>
<keyword evidence="7" id="KW-1015">Disulfide bond</keyword>
<comment type="subcellular location">
    <subcellularLocation>
        <location evidence="1 8">Secreted</location>
        <location evidence="1 8">Extracellular space</location>
        <location evidence="1 8">Extracellular matrix</location>
    </subcellularLocation>
</comment>
<accession>A0A9P0PDH8</accession>
<dbReference type="GO" id="GO:0005125">
    <property type="term" value="F:cytokine activity"/>
    <property type="evidence" value="ECO:0007669"/>
    <property type="project" value="TreeGrafter"/>
</dbReference>
<feature type="chain" id="PRO_5040447529" description="Protein Wnt" evidence="9">
    <location>
        <begin position="24"/>
        <end position="130"/>
    </location>
</feature>
<name>A0A9P0PDH8_ACAOB</name>
<evidence type="ECO:0000256" key="5">
    <source>
        <dbReference type="ARBA" id="ARBA00022530"/>
    </source>
</evidence>
<feature type="signal peptide" evidence="9">
    <location>
        <begin position="1"/>
        <end position="23"/>
    </location>
</feature>
<evidence type="ECO:0000256" key="3">
    <source>
        <dbReference type="ARBA" id="ARBA00022473"/>
    </source>
</evidence>
<dbReference type="GO" id="GO:0005615">
    <property type="term" value="C:extracellular space"/>
    <property type="evidence" value="ECO:0007669"/>
    <property type="project" value="TreeGrafter"/>
</dbReference>
<organism evidence="10 11">
    <name type="scientific">Acanthoscelides obtectus</name>
    <name type="common">Bean weevil</name>
    <name type="synonym">Bruchus obtectus</name>
    <dbReference type="NCBI Taxonomy" id="200917"/>
    <lineage>
        <taxon>Eukaryota</taxon>
        <taxon>Metazoa</taxon>
        <taxon>Ecdysozoa</taxon>
        <taxon>Arthropoda</taxon>
        <taxon>Hexapoda</taxon>
        <taxon>Insecta</taxon>
        <taxon>Pterygota</taxon>
        <taxon>Neoptera</taxon>
        <taxon>Endopterygota</taxon>
        <taxon>Coleoptera</taxon>
        <taxon>Polyphaga</taxon>
        <taxon>Cucujiformia</taxon>
        <taxon>Chrysomeloidea</taxon>
        <taxon>Chrysomelidae</taxon>
        <taxon>Bruchinae</taxon>
        <taxon>Bruchini</taxon>
        <taxon>Acanthoscelides</taxon>
    </lineage>
</organism>
<evidence type="ECO:0000256" key="9">
    <source>
        <dbReference type="SAM" id="SignalP"/>
    </source>
</evidence>
<protein>
    <recommendedName>
        <fullName evidence="8">Protein Wnt</fullName>
    </recommendedName>
</protein>
<keyword evidence="6 8" id="KW-0879">Wnt signaling pathway</keyword>
<evidence type="ECO:0000256" key="4">
    <source>
        <dbReference type="ARBA" id="ARBA00022525"/>
    </source>
</evidence>
<evidence type="ECO:0000256" key="6">
    <source>
        <dbReference type="ARBA" id="ARBA00022687"/>
    </source>
</evidence>
<keyword evidence="3 8" id="KW-0217">Developmental protein</keyword>
<evidence type="ECO:0000313" key="10">
    <source>
        <dbReference type="EMBL" id="CAH1975474.1"/>
    </source>
</evidence>
<evidence type="ECO:0000256" key="8">
    <source>
        <dbReference type="RuleBase" id="RU003500"/>
    </source>
</evidence>
<dbReference type="InterPro" id="IPR005817">
    <property type="entry name" value="Wnt"/>
</dbReference>
<keyword evidence="4" id="KW-0964">Secreted</keyword>
<evidence type="ECO:0000313" key="11">
    <source>
        <dbReference type="Proteomes" id="UP001152888"/>
    </source>
</evidence>
<dbReference type="EMBL" id="CAKOFQ010006836">
    <property type="protein sequence ID" value="CAH1975474.1"/>
    <property type="molecule type" value="Genomic_DNA"/>
</dbReference>
<keyword evidence="11" id="KW-1185">Reference proteome</keyword>
<dbReference type="GO" id="GO:0005109">
    <property type="term" value="F:frizzled binding"/>
    <property type="evidence" value="ECO:0007669"/>
    <property type="project" value="TreeGrafter"/>
</dbReference>
<evidence type="ECO:0000256" key="2">
    <source>
        <dbReference type="ARBA" id="ARBA00005683"/>
    </source>
</evidence>
<dbReference type="GO" id="GO:0030182">
    <property type="term" value="P:neuron differentiation"/>
    <property type="evidence" value="ECO:0007669"/>
    <property type="project" value="TreeGrafter"/>
</dbReference>
<reference evidence="10" key="1">
    <citation type="submission" date="2022-03" db="EMBL/GenBank/DDBJ databases">
        <authorList>
            <person name="Sayadi A."/>
        </authorList>
    </citation>
    <scope>NUCLEOTIDE SEQUENCE</scope>
</reference>
<comment type="caution">
    <text evidence="10">The sequence shown here is derived from an EMBL/GenBank/DDBJ whole genome shotgun (WGS) entry which is preliminary data.</text>
</comment>
<dbReference type="Proteomes" id="UP001152888">
    <property type="component" value="Unassembled WGS sequence"/>
</dbReference>
<dbReference type="Pfam" id="PF00110">
    <property type="entry name" value="wnt"/>
    <property type="match status" value="1"/>
</dbReference>
<dbReference type="GO" id="GO:0045165">
    <property type="term" value="P:cell fate commitment"/>
    <property type="evidence" value="ECO:0007669"/>
    <property type="project" value="TreeGrafter"/>
</dbReference>
<proteinExistence type="inferred from homology"/>
<comment type="similarity">
    <text evidence="2 8">Belongs to the Wnt family.</text>
</comment>
<dbReference type="AlphaFoldDB" id="A0A9P0PDH8"/>
<dbReference type="PANTHER" id="PTHR12027">
    <property type="entry name" value="WNT RELATED"/>
    <property type="match status" value="1"/>
</dbReference>
<keyword evidence="5" id="KW-0272">Extracellular matrix</keyword>
<keyword evidence="9" id="KW-0732">Signal</keyword>
<dbReference type="OrthoDB" id="5945655at2759"/>
<comment type="function">
    <text evidence="8">Ligand for members of the frizzled family of seven transmembrane receptors.</text>
</comment>
<evidence type="ECO:0000256" key="1">
    <source>
        <dbReference type="ARBA" id="ARBA00004498"/>
    </source>
</evidence>
<sequence>MVDYPSQVLVFVIILLNLSSTLPSKKHPVASSAYSYNSISPHHYQLQLAFDTTVCRTVAGLTRAQLALCKRQPDAAAAAFEGLQQAVQECQHQFKNHRWNCSALATRGRNPYISAILQKGKYFFIINQWP</sequence>
<dbReference type="GO" id="GO:0060070">
    <property type="term" value="P:canonical Wnt signaling pathway"/>
    <property type="evidence" value="ECO:0007669"/>
    <property type="project" value="TreeGrafter"/>
</dbReference>